<dbReference type="InterPro" id="IPR026461">
    <property type="entry name" value="Trfase_2_rSAM/seldom_assoc"/>
</dbReference>
<keyword evidence="3" id="KW-0328">Glycosyltransferase</keyword>
<protein>
    <submittedName>
        <fullName evidence="7">TIGR04283 family arsenosugar biosynthesis glycosyltransferase</fullName>
    </submittedName>
</protein>
<organism evidence="7 8">
    <name type="scientific">Thalassobellus suaedae</name>
    <dbReference type="NCBI Taxonomy" id="3074124"/>
    <lineage>
        <taxon>Bacteria</taxon>
        <taxon>Pseudomonadati</taxon>
        <taxon>Bacteroidota</taxon>
        <taxon>Flavobacteriia</taxon>
        <taxon>Flavobacteriales</taxon>
        <taxon>Flavobacteriaceae</taxon>
        <taxon>Thalassobellus</taxon>
    </lineage>
</organism>
<evidence type="ECO:0000313" key="7">
    <source>
        <dbReference type="EMBL" id="WNH13472.1"/>
    </source>
</evidence>
<keyword evidence="4" id="KW-0808">Transferase</keyword>
<evidence type="ECO:0000256" key="2">
    <source>
        <dbReference type="ARBA" id="ARBA00022475"/>
    </source>
</evidence>
<keyword evidence="5" id="KW-0472">Membrane</keyword>
<dbReference type="InterPro" id="IPR029044">
    <property type="entry name" value="Nucleotide-diphossugar_trans"/>
</dbReference>
<dbReference type="PANTHER" id="PTHR43646">
    <property type="entry name" value="GLYCOSYLTRANSFERASE"/>
    <property type="match status" value="1"/>
</dbReference>
<dbReference type="PANTHER" id="PTHR43646:SF2">
    <property type="entry name" value="GLYCOSYLTRANSFERASE 2-LIKE DOMAIN-CONTAINING PROTEIN"/>
    <property type="match status" value="1"/>
</dbReference>
<dbReference type="SUPFAM" id="SSF53448">
    <property type="entry name" value="Nucleotide-diphospho-sugar transferases"/>
    <property type="match status" value="1"/>
</dbReference>
<dbReference type="Pfam" id="PF00535">
    <property type="entry name" value="Glycos_transf_2"/>
    <property type="match status" value="1"/>
</dbReference>
<proteinExistence type="predicted"/>
<name>A0ABY9Y5F3_9FLAO</name>
<dbReference type="EMBL" id="CP134536">
    <property type="protein sequence ID" value="WNH13472.1"/>
    <property type="molecule type" value="Genomic_DNA"/>
</dbReference>
<dbReference type="Proteomes" id="UP001303407">
    <property type="component" value="Chromosome"/>
</dbReference>
<accession>A0ABY9Y5F3</accession>
<dbReference type="Gene3D" id="3.90.550.10">
    <property type="entry name" value="Spore Coat Polysaccharide Biosynthesis Protein SpsA, Chain A"/>
    <property type="match status" value="1"/>
</dbReference>
<gene>
    <name evidence="7" type="ORF">RHP49_04255</name>
</gene>
<comment type="subcellular location">
    <subcellularLocation>
        <location evidence="1">Cell membrane</location>
    </subcellularLocation>
</comment>
<dbReference type="InterPro" id="IPR001173">
    <property type="entry name" value="Glyco_trans_2-like"/>
</dbReference>
<reference evidence="7 8" key="1">
    <citation type="submission" date="2023-09" db="EMBL/GenBank/DDBJ databases">
        <title>Thalassobella suaedae gen. nov., sp. nov., a marine bacterium of the family Flavobacteriaceae isolated from a halophyte Suaeda japonica.</title>
        <authorList>
            <person name="Lee S.Y."/>
            <person name="Hwang C.Y."/>
        </authorList>
    </citation>
    <scope>NUCLEOTIDE SEQUENCE [LARGE SCALE GENOMIC DNA]</scope>
    <source>
        <strain evidence="7 8">HL-DH10</strain>
    </source>
</reference>
<sequence length="239" mass="27773">MNYLISIIIPIINEADNISNLLNHLLKSASEKNISEILIVDGGSRDGSQDIVQSFESLNNFKILLLNSKKGRAKQMNLGAKHAKGNILYFLHADSFPPKNFDTFIINQVNKDNLAGCFKMRFNSNHVWLKMASWFTQFNWKSFRGGDQSLFITSLLFNKIGGFNEAFTIYEDNDFIRKLYTRNQFVVIQEWITTSARCYNTNGIYKLQYHYWSIHIKKWLGASPKVLNDYYHKHINVKN</sequence>
<keyword evidence="2" id="KW-1003">Cell membrane</keyword>
<keyword evidence="8" id="KW-1185">Reference proteome</keyword>
<dbReference type="RefSeq" id="WP_415863444.1">
    <property type="nucleotide sequence ID" value="NZ_CP134536.1"/>
</dbReference>
<evidence type="ECO:0000259" key="6">
    <source>
        <dbReference type="Pfam" id="PF00535"/>
    </source>
</evidence>
<dbReference type="NCBIfam" id="TIGR04283">
    <property type="entry name" value="glyco_like_mftF"/>
    <property type="match status" value="1"/>
</dbReference>
<evidence type="ECO:0000256" key="5">
    <source>
        <dbReference type="ARBA" id="ARBA00023136"/>
    </source>
</evidence>
<evidence type="ECO:0000313" key="8">
    <source>
        <dbReference type="Proteomes" id="UP001303407"/>
    </source>
</evidence>
<evidence type="ECO:0000256" key="3">
    <source>
        <dbReference type="ARBA" id="ARBA00022676"/>
    </source>
</evidence>
<evidence type="ECO:0000256" key="4">
    <source>
        <dbReference type="ARBA" id="ARBA00022679"/>
    </source>
</evidence>
<evidence type="ECO:0000256" key="1">
    <source>
        <dbReference type="ARBA" id="ARBA00004236"/>
    </source>
</evidence>
<feature type="domain" description="Glycosyltransferase 2-like" evidence="6">
    <location>
        <begin position="6"/>
        <end position="135"/>
    </location>
</feature>
<dbReference type="CDD" id="cd02522">
    <property type="entry name" value="GT_2_like_a"/>
    <property type="match status" value="1"/>
</dbReference>